<evidence type="ECO:0000256" key="5">
    <source>
        <dbReference type="ARBA" id="ARBA00023228"/>
    </source>
</evidence>
<dbReference type="GO" id="GO:0043066">
    <property type="term" value="P:negative regulation of apoptotic process"/>
    <property type="evidence" value="ECO:0007669"/>
    <property type="project" value="InterPro"/>
</dbReference>
<name>A0A210PYU7_MIZYE</name>
<evidence type="ECO:0000313" key="8">
    <source>
        <dbReference type="Proteomes" id="UP000242188"/>
    </source>
</evidence>
<evidence type="ECO:0000256" key="1">
    <source>
        <dbReference type="ARBA" id="ARBA00004371"/>
    </source>
</evidence>
<keyword evidence="8" id="KW-1185">Reference proteome</keyword>
<dbReference type="EMBL" id="NEDP02005379">
    <property type="protein sequence ID" value="OWF41609.1"/>
    <property type="molecule type" value="Genomic_DNA"/>
</dbReference>
<sequence length="91" mass="9550">MEKTLEKSMDETFRVPGVAGVLCADEHGLCLSSKGIAQKEAAGQLASLARQAQQLHPTNPSPVIAIEAEGGTILIKSESEVTMAVYKAPIS</sequence>
<gene>
    <name evidence="7" type="ORF">KP79_PYT02172</name>
</gene>
<evidence type="ECO:0000256" key="2">
    <source>
        <dbReference type="ARBA" id="ARBA00004496"/>
    </source>
</evidence>
<evidence type="ECO:0000256" key="4">
    <source>
        <dbReference type="ARBA" id="ARBA00022490"/>
    </source>
</evidence>
<evidence type="ECO:0000313" key="7">
    <source>
        <dbReference type="EMBL" id="OWF41609.1"/>
    </source>
</evidence>
<dbReference type="PRINTS" id="PR02092">
    <property type="entry name" value="HEPBVIRUSXIP"/>
</dbReference>
<keyword evidence="4" id="KW-0963">Cytoplasm</keyword>
<dbReference type="GO" id="GO:0005764">
    <property type="term" value="C:lysosome"/>
    <property type="evidence" value="ECO:0007669"/>
    <property type="project" value="UniProtKB-SubCell"/>
</dbReference>
<dbReference type="InterPro" id="IPR024135">
    <property type="entry name" value="LAMTOR5"/>
</dbReference>
<dbReference type="GO" id="GO:1904263">
    <property type="term" value="P:positive regulation of TORC1 signaling"/>
    <property type="evidence" value="ECO:0007669"/>
    <property type="project" value="TreeGrafter"/>
</dbReference>
<accession>A0A210PYU7</accession>
<dbReference type="Pfam" id="PF16672">
    <property type="entry name" value="LAMTOR5"/>
    <property type="match status" value="1"/>
</dbReference>
<dbReference type="GO" id="GO:0005085">
    <property type="term" value="F:guanyl-nucleotide exchange factor activity"/>
    <property type="evidence" value="ECO:0007669"/>
    <property type="project" value="TreeGrafter"/>
</dbReference>
<dbReference type="Gene3D" id="3.30.450.30">
    <property type="entry name" value="Dynein light chain 2a, cytoplasmic"/>
    <property type="match status" value="1"/>
</dbReference>
<comment type="subcellular location">
    <subcellularLocation>
        <location evidence="2">Cytoplasm</location>
    </subcellularLocation>
    <subcellularLocation>
        <location evidence="1">Lysosome</location>
    </subcellularLocation>
</comment>
<keyword evidence="5" id="KW-0458">Lysosome</keyword>
<dbReference type="STRING" id="6573.A0A210PYU7"/>
<dbReference type="GO" id="GO:0071986">
    <property type="term" value="C:Ragulator complex"/>
    <property type="evidence" value="ECO:0007669"/>
    <property type="project" value="InterPro"/>
</dbReference>
<dbReference type="Proteomes" id="UP000242188">
    <property type="component" value="Unassembled WGS sequence"/>
</dbReference>
<dbReference type="PANTHER" id="PTHR13342">
    <property type="entry name" value="RAGULATOR COMPLEX PROTEIN LAMTOR5"/>
    <property type="match status" value="1"/>
</dbReference>
<reference evidence="7 8" key="1">
    <citation type="journal article" date="2017" name="Nat. Ecol. Evol.">
        <title>Scallop genome provides insights into evolution of bilaterian karyotype and development.</title>
        <authorList>
            <person name="Wang S."/>
            <person name="Zhang J."/>
            <person name="Jiao W."/>
            <person name="Li J."/>
            <person name="Xun X."/>
            <person name="Sun Y."/>
            <person name="Guo X."/>
            <person name="Huan P."/>
            <person name="Dong B."/>
            <person name="Zhang L."/>
            <person name="Hu X."/>
            <person name="Sun X."/>
            <person name="Wang J."/>
            <person name="Zhao C."/>
            <person name="Wang Y."/>
            <person name="Wang D."/>
            <person name="Huang X."/>
            <person name="Wang R."/>
            <person name="Lv J."/>
            <person name="Li Y."/>
            <person name="Zhang Z."/>
            <person name="Liu B."/>
            <person name="Lu W."/>
            <person name="Hui Y."/>
            <person name="Liang J."/>
            <person name="Zhou Z."/>
            <person name="Hou R."/>
            <person name="Li X."/>
            <person name="Liu Y."/>
            <person name="Li H."/>
            <person name="Ning X."/>
            <person name="Lin Y."/>
            <person name="Zhao L."/>
            <person name="Xing Q."/>
            <person name="Dou J."/>
            <person name="Li Y."/>
            <person name="Mao J."/>
            <person name="Guo H."/>
            <person name="Dou H."/>
            <person name="Li T."/>
            <person name="Mu C."/>
            <person name="Jiang W."/>
            <person name="Fu Q."/>
            <person name="Fu X."/>
            <person name="Miao Y."/>
            <person name="Liu J."/>
            <person name="Yu Q."/>
            <person name="Li R."/>
            <person name="Liao H."/>
            <person name="Li X."/>
            <person name="Kong Y."/>
            <person name="Jiang Z."/>
            <person name="Chourrout D."/>
            <person name="Li R."/>
            <person name="Bao Z."/>
        </authorList>
    </citation>
    <scope>NUCLEOTIDE SEQUENCE [LARGE SCALE GENOMIC DNA]</scope>
    <source>
        <strain evidence="7 8">PY_sf001</strain>
    </source>
</reference>
<comment type="caution">
    <text evidence="7">The sequence shown here is derived from an EMBL/GenBank/DDBJ whole genome shotgun (WGS) entry which is preliminary data.</text>
</comment>
<dbReference type="FunFam" id="3.30.450.30:FF:000005">
    <property type="entry name" value="Ragulator complex protein LAMTOR5 homolog"/>
    <property type="match status" value="1"/>
</dbReference>
<proteinExistence type="inferred from homology"/>
<evidence type="ECO:0000256" key="6">
    <source>
        <dbReference type="ARBA" id="ARBA00032692"/>
    </source>
</evidence>
<evidence type="ECO:0000256" key="3">
    <source>
        <dbReference type="ARBA" id="ARBA00007795"/>
    </source>
</evidence>
<organism evidence="7 8">
    <name type="scientific">Mizuhopecten yessoensis</name>
    <name type="common">Japanese scallop</name>
    <name type="synonym">Patinopecten yessoensis</name>
    <dbReference type="NCBI Taxonomy" id="6573"/>
    <lineage>
        <taxon>Eukaryota</taxon>
        <taxon>Metazoa</taxon>
        <taxon>Spiralia</taxon>
        <taxon>Lophotrochozoa</taxon>
        <taxon>Mollusca</taxon>
        <taxon>Bivalvia</taxon>
        <taxon>Autobranchia</taxon>
        <taxon>Pteriomorphia</taxon>
        <taxon>Pectinida</taxon>
        <taxon>Pectinoidea</taxon>
        <taxon>Pectinidae</taxon>
        <taxon>Mizuhopecten</taxon>
    </lineage>
</organism>
<comment type="similarity">
    <text evidence="3">Belongs to the LAMTOR5 family.</text>
</comment>
<protein>
    <recommendedName>
        <fullName evidence="6">Late endosomal/lysosomal adaptor and MAPK and MTOR activator 5</fullName>
    </recommendedName>
</protein>
<dbReference type="GO" id="GO:0071230">
    <property type="term" value="P:cellular response to amino acid stimulus"/>
    <property type="evidence" value="ECO:0007669"/>
    <property type="project" value="TreeGrafter"/>
</dbReference>
<dbReference type="PANTHER" id="PTHR13342:SF2">
    <property type="entry name" value="RAGULATOR COMPLEX PROTEIN LAMTOR5"/>
    <property type="match status" value="1"/>
</dbReference>
<dbReference type="OrthoDB" id="76862at2759"/>
<dbReference type="SUPFAM" id="SSF103196">
    <property type="entry name" value="Roadblock/LC7 domain"/>
    <property type="match status" value="1"/>
</dbReference>
<dbReference type="AlphaFoldDB" id="A0A210PYU7"/>